<evidence type="ECO:0000313" key="9">
    <source>
        <dbReference type="EMBL" id="WJZ94732.1"/>
    </source>
</evidence>
<proteinExistence type="inferred from homology"/>
<dbReference type="InterPro" id="IPR012334">
    <property type="entry name" value="Pectin_lyas_fold"/>
</dbReference>
<evidence type="ECO:0000256" key="5">
    <source>
        <dbReference type="ARBA" id="ARBA00022821"/>
    </source>
</evidence>
<keyword evidence="10" id="KW-1185">Reference proteome</keyword>
<dbReference type="InterPro" id="IPR036388">
    <property type="entry name" value="WH-like_DNA-bd_sf"/>
</dbReference>
<dbReference type="Pfam" id="PF23247">
    <property type="entry name" value="LRR_RPS2"/>
    <property type="match status" value="1"/>
</dbReference>
<evidence type="ECO:0000256" key="2">
    <source>
        <dbReference type="ARBA" id="ARBA00022614"/>
    </source>
</evidence>
<keyword evidence="6" id="KW-0067">ATP-binding</keyword>
<evidence type="ECO:0000256" key="6">
    <source>
        <dbReference type="ARBA" id="ARBA00022840"/>
    </source>
</evidence>
<evidence type="ECO:0000256" key="3">
    <source>
        <dbReference type="ARBA" id="ARBA00022737"/>
    </source>
</evidence>
<gene>
    <name evidence="9" type="ORF">VitviT2T_013564</name>
</gene>
<name>A0ABY9CIU8_VITVI</name>
<evidence type="ECO:0000313" key="10">
    <source>
        <dbReference type="Proteomes" id="UP001227230"/>
    </source>
</evidence>
<dbReference type="SUPFAM" id="SSF52540">
    <property type="entry name" value="P-loop containing nucleoside triphosphate hydrolases"/>
    <property type="match status" value="2"/>
</dbReference>
<dbReference type="InterPro" id="IPR042197">
    <property type="entry name" value="Apaf_helical"/>
</dbReference>
<dbReference type="InterPro" id="IPR032675">
    <property type="entry name" value="LRR_dom_sf"/>
</dbReference>
<dbReference type="Gene3D" id="2.160.20.10">
    <property type="entry name" value="Single-stranded right-handed beta-helix, Pectin lyase-like"/>
    <property type="match status" value="1"/>
</dbReference>
<dbReference type="Proteomes" id="UP001227230">
    <property type="component" value="Chromosome 9"/>
</dbReference>
<evidence type="ECO:0000256" key="1">
    <source>
        <dbReference type="ARBA" id="ARBA00008894"/>
    </source>
</evidence>
<evidence type="ECO:0000256" key="7">
    <source>
        <dbReference type="SAM" id="Coils"/>
    </source>
</evidence>
<dbReference type="InterPro" id="IPR002182">
    <property type="entry name" value="NB-ARC"/>
</dbReference>
<protein>
    <recommendedName>
        <fullName evidence="8">AAA+ ATPase domain-containing protein</fullName>
    </recommendedName>
</protein>
<keyword evidence="5" id="KW-0611">Plant defense</keyword>
<dbReference type="Gene3D" id="3.80.10.10">
    <property type="entry name" value="Ribonuclease Inhibitor"/>
    <property type="match status" value="2"/>
</dbReference>
<dbReference type="SUPFAM" id="SSF52058">
    <property type="entry name" value="L domain-like"/>
    <property type="match status" value="1"/>
</dbReference>
<organism evidence="9 10">
    <name type="scientific">Vitis vinifera</name>
    <name type="common">Grape</name>
    <dbReference type="NCBI Taxonomy" id="29760"/>
    <lineage>
        <taxon>Eukaryota</taxon>
        <taxon>Viridiplantae</taxon>
        <taxon>Streptophyta</taxon>
        <taxon>Embryophyta</taxon>
        <taxon>Tracheophyta</taxon>
        <taxon>Spermatophyta</taxon>
        <taxon>Magnoliopsida</taxon>
        <taxon>eudicotyledons</taxon>
        <taxon>Gunneridae</taxon>
        <taxon>Pentapetalae</taxon>
        <taxon>rosids</taxon>
        <taxon>Vitales</taxon>
        <taxon>Vitaceae</taxon>
        <taxon>Viteae</taxon>
        <taxon>Vitis</taxon>
    </lineage>
</organism>
<keyword evidence="2" id="KW-0433">Leucine-rich repeat</keyword>
<feature type="domain" description="AAA+ ATPase" evidence="8">
    <location>
        <begin position="520"/>
        <end position="666"/>
    </location>
</feature>
<dbReference type="InterPro" id="IPR058922">
    <property type="entry name" value="WHD_DRP"/>
</dbReference>
<dbReference type="EMBL" id="CP126656">
    <property type="protein sequence ID" value="WJZ94732.1"/>
    <property type="molecule type" value="Genomic_DNA"/>
</dbReference>
<reference evidence="9 10" key="1">
    <citation type="journal article" date="2023" name="Hortic Res">
        <title>The complete reference genome for grapevine (Vitis vinifera L.) genetics and breeding.</title>
        <authorList>
            <person name="Shi X."/>
            <person name="Cao S."/>
            <person name="Wang X."/>
            <person name="Huang S."/>
            <person name="Wang Y."/>
            <person name="Liu Z."/>
            <person name="Liu W."/>
            <person name="Leng X."/>
            <person name="Peng Y."/>
            <person name="Wang N."/>
            <person name="Wang Y."/>
            <person name="Ma Z."/>
            <person name="Xu X."/>
            <person name="Zhang F."/>
            <person name="Xue H."/>
            <person name="Zhong H."/>
            <person name="Wang Y."/>
            <person name="Zhang K."/>
            <person name="Velt A."/>
            <person name="Avia K."/>
            <person name="Holtgrawe D."/>
            <person name="Grimplet J."/>
            <person name="Matus J.T."/>
            <person name="Ware D."/>
            <person name="Wu X."/>
            <person name="Wang H."/>
            <person name="Liu C."/>
            <person name="Fang Y."/>
            <person name="Rustenholz C."/>
            <person name="Cheng Z."/>
            <person name="Xiao H."/>
            <person name="Zhou Y."/>
        </authorList>
    </citation>
    <scope>NUCLEOTIDE SEQUENCE [LARGE SCALE GENOMIC DNA]</scope>
    <source>
        <strain evidence="10">cv. Pinot noir / PN40024</strain>
        <tissue evidence="9">Leaf</tissue>
    </source>
</reference>
<dbReference type="InterPro" id="IPR057135">
    <property type="entry name" value="At4g27190-like_LRR"/>
</dbReference>
<dbReference type="InterPro" id="IPR050905">
    <property type="entry name" value="Plant_NBS-LRR"/>
</dbReference>
<sequence length="1275" mass="145438">MPLNWNAQIHSLVNHLTFRNLSFTTVLFLKIPMPVLKTITLRARSDLVAVKSWWDQYSIATARPSSNIIMKRLSGITPTCSGVGIGSEMSGEISNVTIGERFPESMDSVNPILNLATSLWNCTANCVSHIRGLKQNVENLRRLMERLHLRSEDVKRRLELEEREQMIPLLEVQGWLCDVGVLKNEVDAILQEADLLLEKQYCLGSCRNIRPKYNLVKRVAEKSTHAAELIARGDFERVAAMFLRPVVDELPLGHTVGLDSLSQRVCSCFYEDEVGIVGLYGVRGVGKTTLLKKINNDRLRQFSYEFNIVIWVAVSNQASVTSAQEVIANKLQINGRMWQNRSQDEKAIEIFNIMKRQRFLLLLDNVCQRIDLSEIGVPLPPDAKDGSKVIITTRSLKICSEMEAQRRFKVECLPSTEALNLFMLMVREDTLSSHPDIRNLAYSVMERCKGLPLALVTVGRALADKNTLGEWEQAIQELENFLLEISDRLPRAVVDEMPLGHIVGLDRLYERVCSCLTDYKVRIIGLYGTGGIGKTTLMKKINNEFLKTSHQFDTVIWVAVSKKEKVQESVRAAQEVIRNQLQIPDSMWQGRTEDERATKIFNILKTKKFVLLLDDVWQPFDLSKIGVPPLPSLLYFRVIITTRLQKTCTEMEVQRKFRVECLEQEEALALFMKKVGENTLNSHPDIPQLAEKVAERCKGLPLAIVTVGRAMADKNSPEKWDQAIRELKKFPVEISGMELQFGVLKLSYDYLTDDITKSCFIYCSVFPKGYEIRNDELIEHWIGEGFFDHKDIYEARRRGHKIIEDLKNASLLEEGDGFKECIKMHDVIHDMALWIGQECGKKMNKILVYESLGRVEAERVTSWKEAERISLWGWNIEKLPETPHCSNLQTLFVRECIQLKTFPRGFFQFMPLIRVLDLSTTHCLTELPDGIDRLMNLEYINLSMTQVKELPIEIMKLTKLRCLLLDGMLALIIPPQLISSLSSLQLFSMYDGNALSAFRTTLLEELESIEAMDELSLSFRNVAALNKLLSSYKLQRCIRRLSIHDCRDFLLLELSSISLNYLETLVIFNCLQLEEMKISMEKQGGKGLEQSYDTPNPQLIARSNQHFRSLRDVKIWSCPKLLNLTWLIYAACLQSLSVQSCESMKEVISIDYVTSSTQHASIFTRLTSLVLGGMPMLESIYQGALLFPSLEIISVINCPRLRRLPIDSNSAAKSLKKIEGDLTWWGRLEWKDESVEETFTNYFCPQYLADPIQHSGEVQGKKKLVVEGSTSRAAT</sequence>
<dbReference type="PRINTS" id="PR00364">
    <property type="entry name" value="DISEASERSIST"/>
</dbReference>
<comment type="similarity">
    <text evidence="1">Belongs to the disease resistance NB-LRR family.</text>
</comment>
<feature type="domain" description="AAA+ ATPase" evidence="8">
    <location>
        <begin position="273"/>
        <end position="415"/>
    </location>
</feature>
<dbReference type="InterPro" id="IPR055414">
    <property type="entry name" value="LRR_R13L4/SHOC2-like"/>
</dbReference>
<accession>A0ABY9CIU8</accession>
<dbReference type="SMART" id="SM00382">
    <property type="entry name" value="AAA"/>
    <property type="match status" value="2"/>
</dbReference>
<evidence type="ECO:0000259" key="8">
    <source>
        <dbReference type="SMART" id="SM00382"/>
    </source>
</evidence>
<dbReference type="Pfam" id="PF23598">
    <property type="entry name" value="LRR_14"/>
    <property type="match status" value="1"/>
</dbReference>
<dbReference type="Gene3D" id="3.40.50.300">
    <property type="entry name" value="P-loop containing nucleotide triphosphate hydrolases"/>
    <property type="match status" value="2"/>
</dbReference>
<dbReference type="Pfam" id="PF23559">
    <property type="entry name" value="WHD_DRP"/>
    <property type="match status" value="1"/>
</dbReference>
<dbReference type="Pfam" id="PF00931">
    <property type="entry name" value="NB-ARC"/>
    <property type="match status" value="2"/>
</dbReference>
<dbReference type="InterPro" id="IPR003593">
    <property type="entry name" value="AAA+_ATPase"/>
</dbReference>
<keyword evidence="4" id="KW-0547">Nucleotide-binding</keyword>
<dbReference type="InterPro" id="IPR027417">
    <property type="entry name" value="P-loop_NTPase"/>
</dbReference>
<keyword evidence="3" id="KW-0677">Repeat</keyword>
<feature type="coiled-coil region" evidence="7">
    <location>
        <begin position="130"/>
        <end position="164"/>
    </location>
</feature>
<dbReference type="Gene3D" id="1.10.10.10">
    <property type="entry name" value="Winged helix-like DNA-binding domain superfamily/Winged helix DNA-binding domain"/>
    <property type="match status" value="1"/>
</dbReference>
<dbReference type="PANTHER" id="PTHR33463">
    <property type="entry name" value="NB-ARC DOMAIN-CONTAINING PROTEIN-RELATED"/>
    <property type="match status" value="1"/>
</dbReference>
<dbReference type="Gene3D" id="1.10.8.430">
    <property type="entry name" value="Helical domain of apoptotic protease-activating factors"/>
    <property type="match status" value="2"/>
</dbReference>
<dbReference type="PANTHER" id="PTHR33463:SF220">
    <property type="entry name" value="NB-ARC DOMAIN-CONTAINING PROTEIN"/>
    <property type="match status" value="1"/>
</dbReference>
<keyword evidence="7" id="KW-0175">Coiled coil</keyword>
<evidence type="ECO:0000256" key="4">
    <source>
        <dbReference type="ARBA" id="ARBA00022741"/>
    </source>
</evidence>